<reference evidence="3" key="1">
    <citation type="journal article" date="2023" name="Commun. Biol.">
        <title>Genome analysis of Parmales, the sister group of diatoms, reveals the evolutionary specialization of diatoms from phago-mixotrophs to photoautotrophs.</title>
        <authorList>
            <person name="Ban H."/>
            <person name="Sato S."/>
            <person name="Yoshikawa S."/>
            <person name="Yamada K."/>
            <person name="Nakamura Y."/>
            <person name="Ichinomiya M."/>
            <person name="Sato N."/>
            <person name="Blanc-Mathieu R."/>
            <person name="Endo H."/>
            <person name="Kuwata A."/>
            <person name="Ogata H."/>
        </authorList>
    </citation>
    <scope>NUCLEOTIDE SEQUENCE [LARGE SCALE GENOMIC DNA]</scope>
    <source>
        <strain evidence="3">NIES 3700</strain>
    </source>
</reference>
<dbReference type="SUPFAM" id="SSF52058">
    <property type="entry name" value="L domain-like"/>
    <property type="match status" value="1"/>
</dbReference>
<dbReference type="Gene3D" id="3.80.10.10">
    <property type="entry name" value="Ribonuclease Inhibitor"/>
    <property type="match status" value="1"/>
</dbReference>
<dbReference type="PANTHER" id="PTHR45661:SF3">
    <property type="entry name" value="IG-LIKE DOMAIN-CONTAINING PROTEIN"/>
    <property type="match status" value="1"/>
</dbReference>
<dbReference type="EMBL" id="BRXW01000660">
    <property type="protein sequence ID" value="GMH72791.1"/>
    <property type="molecule type" value="Genomic_DNA"/>
</dbReference>
<feature type="compositionally biased region" description="Acidic residues" evidence="1">
    <location>
        <begin position="27"/>
        <end position="36"/>
    </location>
</feature>
<accession>A0A9W7AKS4</accession>
<dbReference type="PANTHER" id="PTHR45661">
    <property type="entry name" value="SURFACE ANTIGEN"/>
    <property type="match status" value="1"/>
</dbReference>
<organism evidence="2 3">
    <name type="scientific">Triparma laevis f. longispina</name>
    <dbReference type="NCBI Taxonomy" id="1714387"/>
    <lineage>
        <taxon>Eukaryota</taxon>
        <taxon>Sar</taxon>
        <taxon>Stramenopiles</taxon>
        <taxon>Ochrophyta</taxon>
        <taxon>Bolidophyceae</taxon>
        <taxon>Parmales</taxon>
        <taxon>Triparmaceae</taxon>
        <taxon>Triparma</taxon>
    </lineage>
</organism>
<gene>
    <name evidence="2" type="ORF">TrLO_g7005</name>
</gene>
<evidence type="ECO:0000313" key="2">
    <source>
        <dbReference type="EMBL" id="GMH72791.1"/>
    </source>
</evidence>
<feature type="compositionally biased region" description="Low complexity" evidence="1">
    <location>
        <begin position="45"/>
        <end position="56"/>
    </location>
</feature>
<dbReference type="Proteomes" id="UP001165122">
    <property type="component" value="Unassembled WGS sequence"/>
</dbReference>
<dbReference type="InterPro" id="IPR026906">
    <property type="entry name" value="LRR_5"/>
</dbReference>
<keyword evidence="3" id="KW-1185">Reference proteome</keyword>
<dbReference type="InterPro" id="IPR032675">
    <property type="entry name" value="LRR_dom_sf"/>
</dbReference>
<comment type="caution">
    <text evidence="2">The sequence shown here is derived from an EMBL/GenBank/DDBJ whole genome shotgun (WGS) entry which is preliminary data.</text>
</comment>
<dbReference type="InterPro" id="IPR053139">
    <property type="entry name" value="Surface_bspA-like"/>
</dbReference>
<dbReference type="AlphaFoldDB" id="A0A9W7AKS4"/>
<evidence type="ECO:0000256" key="1">
    <source>
        <dbReference type="SAM" id="MobiDB-lite"/>
    </source>
</evidence>
<evidence type="ECO:0000313" key="3">
    <source>
        <dbReference type="Proteomes" id="UP001165122"/>
    </source>
</evidence>
<name>A0A9W7AKS4_9STRA</name>
<feature type="region of interest" description="Disordered" evidence="1">
    <location>
        <begin position="1"/>
        <end position="56"/>
    </location>
</feature>
<protein>
    <submittedName>
        <fullName evidence="2">Uncharacterized protein</fullName>
    </submittedName>
</protein>
<proteinExistence type="predicted"/>
<dbReference type="Pfam" id="PF13306">
    <property type="entry name" value="LRR_5"/>
    <property type="match status" value="1"/>
</dbReference>
<sequence length="267" mass="29802">MFKPVATRCSIRLKAQKTSRKRGREDEEKEDGEEQNEGSAAENLTTSTTVSTAPAATDQFMHTPEFRRYFVEFVMGDTLMNLRLATKGWKAAADAFIDEGVKSSAMIVHDGEDINWGAANARKKMRKLVTRVVFLLNVMKVVERECKLAVNLVVVDIPEGVESIGRGAFWNCYSLTTVSFPTTLTWIGVEYFTGCFTLENIHLLHTKVKKLGQQAFYFCPELNSMTIPDSLQTLGSGVFGKRKKLVPSNINVNNNNAVVAYLSSQQE</sequence>